<evidence type="ECO:0000313" key="3">
    <source>
        <dbReference type="EMBL" id="KAJ8910519.1"/>
    </source>
</evidence>
<comment type="caution">
    <text evidence="3">The sequence shown here is derived from an EMBL/GenBank/DDBJ whole genome shotgun (WGS) entry which is preliminary data.</text>
</comment>
<dbReference type="Proteomes" id="UP001159042">
    <property type="component" value="Unassembled WGS sequence"/>
</dbReference>
<dbReference type="CDD" id="cd01650">
    <property type="entry name" value="RT_nLTR_like"/>
    <property type="match status" value="1"/>
</dbReference>
<dbReference type="GO" id="GO:0003824">
    <property type="term" value="F:catalytic activity"/>
    <property type="evidence" value="ECO:0007669"/>
    <property type="project" value="InterPro"/>
</dbReference>
<name>A0AAV8V8P5_9CUCU</name>
<dbReference type="GO" id="GO:0071897">
    <property type="term" value="P:DNA biosynthetic process"/>
    <property type="evidence" value="ECO:0007669"/>
    <property type="project" value="UniProtKB-ARBA"/>
</dbReference>
<dbReference type="SUPFAM" id="SSF56672">
    <property type="entry name" value="DNA/RNA polymerases"/>
    <property type="match status" value="1"/>
</dbReference>
<protein>
    <recommendedName>
        <fullName evidence="2">Reverse transcriptase domain-containing protein</fullName>
    </recommendedName>
</protein>
<accession>A0AAV8V8P5</accession>
<gene>
    <name evidence="3" type="ORF">NQ315_012816</name>
</gene>
<keyword evidence="1" id="KW-0175">Coiled coil</keyword>
<dbReference type="Pfam" id="PF14529">
    <property type="entry name" value="Exo_endo_phos_2"/>
    <property type="match status" value="1"/>
</dbReference>
<feature type="coiled-coil region" evidence="1">
    <location>
        <begin position="203"/>
        <end position="230"/>
    </location>
</feature>
<dbReference type="InterPro" id="IPR036691">
    <property type="entry name" value="Endo/exonu/phosph_ase_sf"/>
</dbReference>
<sequence>MLAEIGGRIRMNKERALIVGDFNGKSPQWGENTMDRRGEKIVEWVAQNDLVILNQGNRPTFRRGDYTAILDLTMATSDLRDRVLRWEVLDTENLSDHAYICFEVSEDKTGRAGMGPTKAGWQARKLDKAKLRQALMEVEVGQTEDQATEFSHYLRKVCDRSMPKRKIVDRRKPTYWWNNDIAELRKECLAKRRKYTRDRRRDIPEHEQHIEEYKQARRSLRNMIKAAKRASWKRLCEEVDCDIWGDGYKICMRKLIGFPPRQQMPMEAMDKVVDHLFPVHDPVIFNCDRSVIFSNFSVDELSKASDKLKEKKAPGPGCIPPEVIKEVTRYNPDYVLGVYNGLASRAVFPANWKRARLVLLRKGDRPVEDPSSHRPLCLLDVEGKLYEHLILGRLNSELARTGGLSEQQYGFRKGKQTVDAIKEVMRIARNAEEYTWRFRRLCAIITLDVRNAFNSASWQAILVELRSRGIEESLINIVADYLSNREVILEAEGITKTRSITSGVPQGSVLGPTLWNLFYDELLGIQQPPGVTLIGFADDVALLVVAKGEELLINTGNEALQRIATWMDRKGLQLAPEKTEAALLTTKRKIGNIQFQIQGVTVKPSKVVKYLGAWLDTKLTFAEHVKRAIQKAEKTTAALSRLMPNVGGPRASKRRLLASVIQSQVLYAAPVWHRVTENKKLIRKLAGLQRRLNIRITSAYRTVSTEGAGVIAGVPPIELLIQQRWEKYTGCPHWRENRVAYTQESQQPFSAESMMTDLMSGEELIWERAYKTVRSIIERKEMDENR</sequence>
<proteinExistence type="predicted"/>
<dbReference type="Gene3D" id="3.60.10.10">
    <property type="entry name" value="Endonuclease/exonuclease/phosphatase"/>
    <property type="match status" value="1"/>
</dbReference>
<dbReference type="InterPro" id="IPR005135">
    <property type="entry name" value="Endo/exonuclease/phosphatase"/>
</dbReference>
<feature type="domain" description="Reverse transcriptase" evidence="2">
    <location>
        <begin position="341"/>
        <end position="602"/>
    </location>
</feature>
<evidence type="ECO:0000313" key="4">
    <source>
        <dbReference type="Proteomes" id="UP001159042"/>
    </source>
</evidence>
<organism evidence="3 4">
    <name type="scientific">Exocentrus adspersus</name>
    <dbReference type="NCBI Taxonomy" id="1586481"/>
    <lineage>
        <taxon>Eukaryota</taxon>
        <taxon>Metazoa</taxon>
        <taxon>Ecdysozoa</taxon>
        <taxon>Arthropoda</taxon>
        <taxon>Hexapoda</taxon>
        <taxon>Insecta</taxon>
        <taxon>Pterygota</taxon>
        <taxon>Neoptera</taxon>
        <taxon>Endopterygota</taxon>
        <taxon>Coleoptera</taxon>
        <taxon>Polyphaga</taxon>
        <taxon>Cucujiformia</taxon>
        <taxon>Chrysomeloidea</taxon>
        <taxon>Cerambycidae</taxon>
        <taxon>Lamiinae</taxon>
        <taxon>Acanthocinini</taxon>
        <taxon>Exocentrus</taxon>
    </lineage>
</organism>
<evidence type="ECO:0000259" key="2">
    <source>
        <dbReference type="PROSITE" id="PS50878"/>
    </source>
</evidence>
<dbReference type="PROSITE" id="PS50878">
    <property type="entry name" value="RT_POL"/>
    <property type="match status" value="1"/>
</dbReference>
<dbReference type="SUPFAM" id="SSF56219">
    <property type="entry name" value="DNase I-like"/>
    <property type="match status" value="1"/>
</dbReference>
<dbReference type="EMBL" id="JANEYG010000284">
    <property type="protein sequence ID" value="KAJ8910519.1"/>
    <property type="molecule type" value="Genomic_DNA"/>
</dbReference>
<reference evidence="3 4" key="1">
    <citation type="journal article" date="2023" name="Insect Mol. Biol.">
        <title>Genome sequencing provides insights into the evolution of gene families encoding plant cell wall-degrading enzymes in longhorned beetles.</title>
        <authorList>
            <person name="Shin N.R."/>
            <person name="Okamura Y."/>
            <person name="Kirsch R."/>
            <person name="Pauchet Y."/>
        </authorList>
    </citation>
    <scope>NUCLEOTIDE SEQUENCE [LARGE SCALE GENOMIC DNA]</scope>
    <source>
        <strain evidence="3">EAD_L_NR</strain>
    </source>
</reference>
<dbReference type="InterPro" id="IPR043502">
    <property type="entry name" value="DNA/RNA_pol_sf"/>
</dbReference>
<dbReference type="PANTHER" id="PTHR19446">
    <property type="entry name" value="REVERSE TRANSCRIPTASES"/>
    <property type="match status" value="1"/>
</dbReference>
<evidence type="ECO:0000256" key="1">
    <source>
        <dbReference type="SAM" id="Coils"/>
    </source>
</evidence>
<dbReference type="AlphaFoldDB" id="A0AAV8V8P5"/>
<dbReference type="InterPro" id="IPR000477">
    <property type="entry name" value="RT_dom"/>
</dbReference>
<keyword evidence="4" id="KW-1185">Reference proteome</keyword>
<dbReference type="Pfam" id="PF00078">
    <property type="entry name" value="RVT_1"/>
    <property type="match status" value="1"/>
</dbReference>